<dbReference type="InterPro" id="IPR008920">
    <property type="entry name" value="TF_FadR/GntR_C"/>
</dbReference>
<sequence>MSQKSSGNLAEQIAANLGERIICGELTSGTPIREQAVTADLQVSRGSVREALLILQRQQLVDIFPRRGAQVKQLTTENVGALYEFSSMLYTQLGTFTAQRWQTESQLMVFVDVRRQLEHSMQQRNLRGFVEHSFAILRAAGPIAGNPFLMQAIENLIPAISRTYHMALERRRDEMASFTRKFDRLLMAVRERDIPLLEEVVKEYNQHNCELVLASLAEG</sequence>
<dbReference type="InterPro" id="IPR036388">
    <property type="entry name" value="WH-like_DNA-bd_sf"/>
</dbReference>
<evidence type="ECO:0000259" key="4">
    <source>
        <dbReference type="PROSITE" id="PS50949"/>
    </source>
</evidence>
<organism evidence="5 7">
    <name type="scientific">Thiopseudomonas alkaliphila</name>
    <dbReference type="NCBI Taxonomy" id="1697053"/>
    <lineage>
        <taxon>Bacteria</taxon>
        <taxon>Pseudomonadati</taxon>
        <taxon>Pseudomonadota</taxon>
        <taxon>Gammaproteobacteria</taxon>
        <taxon>Pseudomonadales</taxon>
        <taxon>Pseudomonadaceae</taxon>
        <taxon>Thiopseudomonas</taxon>
    </lineage>
</organism>
<keyword evidence="2" id="KW-0238">DNA-binding</keyword>
<name>A0A0K1XFS1_9GAMM</name>
<dbReference type="PANTHER" id="PTHR43537:SF24">
    <property type="entry name" value="GLUCONATE OPERON TRANSCRIPTIONAL REPRESSOR"/>
    <property type="match status" value="1"/>
</dbReference>
<accession>A0A0K1XFS1</accession>
<dbReference type="EMBL" id="JACANB010000004">
    <property type="protein sequence ID" value="MDM1696448.1"/>
    <property type="molecule type" value="Genomic_DNA"/>
</dbReference>
<dbReference type="Pfam" id="PF07729">
    <property type="entry name" value="FCD"/>
    <property type="match status" value="1"/>
</dbReference>
<dbReference type="SUPFAM" id="SSF48008">
    <property type="entry name" value="GntR ligand-binding domain-like"/>
    <property type="match status" value="1"/>
</dbReference>
<evidence type="ECO:0000256" key="1">
    <source>
        <dbReference type="ARBA" id="ARBA00023015"/>
    </source>
</evidence>
<proteinExistence type="predicted"/>
<evidence type="ECO:0000256" key="3">
    <source>
        <dbReference type="ARBA" id="ARBA00023163"/>
    </source>
</evidence>
<dbReference type="AlphaFoldDB" id="A0A0K1XFS1"/>
<reference evidence="6" key="3">
    <citation type="journal article" date="2022" name="Sci. Total Environ.">
        <title>Prevalence, transmission, and molecular epidemiology of tet(X)-positive bacteria among humans, animals, and environmental niches in China: An epidemiological, and genomic-based study.</title>
        <authorList>
            <person name="Dong N."/>
            <person name="Zeng Y."/>
            <person name="Cai C."/>
            <person name="Sun C."/>
            <person name="Lu J."/>
            <person name="Liu C."/>
            <person name="Zhou H."/>
            <person name="Sun Q."/>
            <person name="Shu L."/>
            <person name="Wang H."/>
            <person name="Wang Y."/>
            <person name="Wang S."/>
            <person name="Wu C."/>
            <person name="Chan E.W."/>
            <person name="Chen G."/>
            <person name="Shen Z."/>
            <person name="Chen S."/>
            <person name="Zhang R."/>
        </authorList>
    </citation>
    <scope>NUCLEOTIDE SEQUENCE</scope>
    <source>
        <strain evidence="6">DF46-2-2</strain>
    </source>
</reference>
<dbReference type="STRING" id="1697053.AKN87_00245"/>
<gene>
    <name evidence="5" type="ORF">AKN88_09760</name>
    <name evidence="6" type="ORF">HX099_07200</name>
</gene>
<dbReference type="SMART" id="SM00345">
    <property type="entry name" value="HTH_GNTR"/>
    <property type="match status" value="1"/>
</dbReference>
<feature type="domain" description="HTH gntR-type" evidence="4">
    <location>
        <begin position="7"/>
        <end position="74"/>
    </location>
</feature>
<keyword evidence="1" id="KW-0805">Transcription regulation</keyword>
<keyword evidence="7" id="KW-1185">Reference proteome</keyword>
<dbReference type="PROSITE" id="PS50949">
    <property type="entry name" value="HTH_GNTR"/>
    <property type="match status" value="1"/>
</dbReference>
<dbReference type="GO" id="GO:0003677">
    <property type="term" value="F:DNA binding"/>
    <property type="evidence" value="ECO:0007669"/>
    <property type="project" value="UniProtKB-KW"/>
</dbReference>
<keyword evidence="3" id="KW-0804">Transcription</keyword>
<dbReference type="KEGG" id="pbb:AKN87_00245"/>
<dbReference type="RefSeq" id="WP_053101483.1">
    <property type="nucleotide sequence ID" value="NZ_CP012358.1"/>
</dbReference>
<dbReference type="InterPro" id="IPR036390">
    <property type="entry name" value="WH_DNA-bd_sf"/>
</dbReference>
<dbReference type="Gene3D" id="1.20.120.530">
    <property type="entry name" value="GntR ligand-binding domain-like"/>
    <property type="match status" value="1"/>
</dbReference>
<dbReference type="PANTHER" id="PTHR43537">
    <property type="entry name" value="TRANSCRIPTIONAL REGULATOR, GNTR FAMILY"/>
    <property type="match status" value="1"/>
</dbReference>
<dbReference type="Pfam" id="PF00392">
    <property type="entry name" value="GntR"/>
    <property type="match status" value="1"/>
</dbReference>
<dbReference type="OrthoDB" id="6709077at2"/>
<dbReference type="InterPro" id="IPR000524">
    <property type="entry name" value="Tscrpt_reg_HTH_GntR"/>
</dbReference>
<evidence type="ECO:0000256" key="2">
    <source>
        <dbReference type="ARBA" id="ARBA00023125"/>
    </source>
</evidence>
<dbReference type="PATRIC" id="fig|1697052.3.peg.53"/>
<dbReference type="Proteomes" id="UP001173465">
    <property type="component" value="Unassembled WGS sequence"/>
</dbReference>
<dbReference type="GO" id="GO:0003700">
    <property type="term" value="F:DNA-binding transcription factor activity"/>
    <property type="evidence" value="ECO:0007669"/>
    <property type="project" value="InterPro"/>
</dbReference>
<dbReference type="GeneID" id="93982696"/>
<evidence type="ECO:0000313" key="5">
    <source>
        <dbReference type="EMBL" id="AKX60181.1"/>
    </source>
</evidence>
<dbReference type="EMBL" id="CP012365">
    <property type="protein sequence ID" value="AKX60181.1"/>
    <property type="molecule type" value="Genomic_DNA"/>
</dbReference>
<dbReference type="Proteomes" id="UP000063953">
    <property type="component" value="Chromosome"/>
</dbReference>
<reference evidence="6" key="2">
    <citation type="submission" date="2020-06" db="EMBL/GenBank/DDBJ databases">
        <authorList>
            <person name="Dong N."/>
        </authorList>
    </citation>
    <scope>NUCLEOTIDE SEQUENCE</scope>
    <source>
        <strain evidence="6">DF46-2-2</strain>
    </source>
</reference>
<dbReference type="Gene3D" id="1.10.10.10">
    <property type="entry name" value="Winged helix-like DNA-binding domain superfamily/Winged helix DNA-binding domain"/>
    <property type="match status" value="1"/>
</dbReference>
<protein>
    <submittedName>
        <fullName evidence="5">GntR family transcriptional regulator</fullName>
    </submittedName>
</protein>
<dbReference type="InterPro" id="IPR011711">
    <property type="entry name" value="GntR_C"/>
</dbReference>
<evidence type="ECO:0000313" key="7">
    <source>
        <dbReference type="Proteomes" id="UP000063953"/>
    </source>
</evidence>
<reference evidence="5 7" key="1">
    <citation type="journal article" date="2015" name="Genome Announc.">
        <title>Genome Sequences of Oblitimonas alkaliphila gen. nov. sp. nov. (Proposed), a Novel Bacterium of the Pseudomonadaceae Family.</title>
        <authorList>
            <person name="Lauer A.C."/>
            <person name="Nicholson A.C."/>
            <person name="Humrighouse B.W."/>
            <person name="Emery B."/>
            <person name="Drobish A."/>
            <person name="Juieng P."/>
            <person name="Loparev V."/>
            <person name="McQuiston J.R."/>
        </authorList>
    </citation>
    <scope>NUCLEOTIDE SEQUENCE [LARGE SCALE GENOMIC DNA]</scope>
    <source>
        <strain evidence="5 7">E5571</strain>
    </source>
</reference>
<dbReference type="SUPFAM" id="SSF46785">
    <property type="entry name" value="Winged helix' DNA-binding domain"/>
    <property type="match status" value="1"/>
</dbReference>
<evidence type="ECO:0000313" key="6">
    <source>
        <dbReference type="EMBL" id="MDM1696448.1"/>
    </source>
</evidence>